<dbReference type="RefSeq" id="WP_342298726.1">
    <property type="nucleotide sequence ID" value="NZ_JBCEVZ010000030.1"/>
</dbReference>
<comment type="caution">
    <text evidence="1">The sequence shown here is derived from an EMBL/GenBank/DDBJ whole genome shotgun (WGS) entry which is preliminary data.</text>
</comment>
<proteinExistence type="predicted"/>
<gene>
    <name evidence="1" type="ORF">AAFH49_13020</name>
</gene>
<keyword evidence="2" id="KW-1185">Reference proteome</keyword>
<organism evidence="1 2">
    <name type="scientific">Hymenobacter segetis</name>
    <dbReference type="NCBI Taxonomy" id="2025509"/>
    <lineage>
        <taxon>Bacteria</taxon>
        <taxon>Pseudomonadati</taxon>
        <taxon>Bacteroidota</taxon>
        <taxon>Cytophagia</taxon>
        <taxon>Cytophagales</taxon>
        <taxon>Hymenobacteraceae</taxon>
        <taxon>Hymenobacter</taxon>
    </lineage>
</organism>
<name>A0ABU9LZQ7_9BACT</name>
<accession>A0ABU9LZQ7</accession>
<dbReference type="PROSITE" id="PS51257">
    <property type="entry name" value="PROKAR_LIPOPROTEIN"/>
    <property type="match status" value="1"/>
</dbReference>
<reference evidence="1 2" key="1">
    <citation type="journal article" date="2018" name="Arch. Microbiol.">
        <title>Hymenobacter segetis sp. nov., isolated from soil.</title>
        <authorList>
            <person name="Ten L.N."/>
            <person name="Lim S.J."/>
            <person name="Kim B.O."/>
            <person name="Kang I.K."/>
            <person name="Jung H.Y."/>
        </authorList>
    </citation>
    <scope>NUCLEOTIDE SEQUENCE [LARGE SCALE GENOMIC DNA]</scope>
    <source>
        <strain evidence="1 2">S7-3-11</strain>
    </source>
</reference>
<sequence length="178" mass="19053">MNIRFATYTGIIPLLAALGGCGEKCEGVDCPPCSPFTDDIVVVFDRDSLQAGFRKAEIDGGYAVRFAAPGFNAPTDTVRQTRDGLNFYRGLISLRTLAGLGRPPGASQTALAASNYRFVLPALNRTYDLGNIELQTGPSDAGDCCNCGKNVRRRFTLNGVPVVLDGNANNEHPGVLRR</sequence>
<evidence type="ECO:0000313" key="1">
    <source>
        <dbReference type="EMBL" id="MEL5995133.1"/>
    </source>
</evidence>
<dbReference type="EMBL" id="JBCEVZ010000030">
    <property type="protein sequence ID" value="MEL5995133.1"/>
    <property type="molecule type" value="Genomic_DNA"/>
</dbReference>
<protein>
    <submittedName>
        <fullName evidence="1">Uncharacterized protein</fullName>
    </submittedName>
</protein>
<dbReference type="Proteomes" id="UP001479606">
    <property type="component" value="Unassembled WGS sequence"/>
</dbReference>
<evidence type="ECO:0000313" key="2">
    <source>
        <dbReference type="Proteomes" id="UP001479606"/>
    </source>
</evidence>